<dbReference type="Pfam" id="PF04170">
    <property type="entry name" value="NlpE"/>
    <property type="match status" value="1"/>
</dbReference>
<reference evidence="2" key="1">
    <citation type="submission" date="2016-11" db="EMBL/GenBank/DDBJ databases">
        <authorList>
            <person name="Varghese N."/>
            <person name="Submissions S."/>
        </authorList>
    </citation>
    <scope>NUCLEOTIDE SEQUENCE [LARGE SCALE GENOMIC DNA]</scope>
    <source>
        <strain evidence="2">DSM 27370</strain>
    </source>
</reference>
<proteinExistence type="predicted"/>
<gene>
    <name evidence="1" type="ORF">SAMN05444362_101220</name>
</gene>
<dbReference type="PROSITE" id="PS51257">
    <property type="entry name" value="PROKAR_LIPOPROTEIN"/>
    <property type="match status" value="1"/>
</dbReference>
<keyword evidence="1" id="KW-0449">Lipoprotein</keyword>
<dbReference type="InterPro" id="IPR007298">
    <property type="entry name" value="Cu-R_lipoprotein_NlpE"/>
</dbReference>
<organism evidence="1 2">
    <name type="scientific">Dysgonomonas macrotermitis</name>
    <dbReference type="NCBI Taxonomy" id="1346286"/>
    <lineage>
        <taxon>Bacteria</taxon>
        <taxon>Pseudomonadati</taxon>
        <taxon>Bacteroidota</taxon>
        <taxon>Bacteroidia</taxon>
        <taxon>Bacteroidales</taxon>
        <taxon>Dysgonomonadaceae</taxon>
        <taxon>Dysgonomonas</taxon>
    </lineage>
</organism>
<dbReference type="RefSeq" id="WP_062175327.1">
    <property type="nucleotide sequence ID" value="NZ_BBXL01000001.1"/>
</dbReference>
<dbReference type="STRING" id="1346286.SAMN05444362_101220"/>
<evidence type="ECO:0000313" key="1">
    <source>
        <dbReference type="EMBL" id="SHE38698.1"/>
    </source>
</evidence>
<sequence length="145" mass="16046">MKKTAFLLLAVVMFSCNNKPKPETDIDLASLTDTLEVADTHNAQNSLDVKGAYKGTLPTASGEGMEITIVLEDSTYTKDVTYVGKNNKPYSSKGKYAWDKTGRIVTLSGEDKPNQYFVEENALRQLDIDGNRIVGEMGDDYVLRK</sequence>
<dbReference type="Gene3D" id="2.40.128.640">
    <property type="match status" value="1"/>
</dbReference>
<dbReference type="EMBL" id="FQUC01000001">
    <property type="protein sequence ID" value="SHE38698.1"/>
    <property type="molecule type" value="Genomic_DNA"/>
</dbReference>
<dbReference type="Proteomes" id="UP000184480">
    <property type="component" value="Unassembled WGS sequence"/>
</dbReference>
<name>A0A1M4T2V1_9BACT</name>
<accession>A0A1M4T2V1</accession>
<dbReference type="AlphaFoldDB" id="A0A1M4T2V1"/>
<keyword evidence="2" id="KW-1185">Reference proteome</keyword>
<protein>
    <submittedName>
        <fullName evidence="1">Uncharacterized lipoprotein NlpE involved in copper resistance</fullName>
    </submittedName>
</protein>
<evidence type="ECO:0000313" key="2">
    <source>
        <dbReference type="Proteomes" id="UP000184480"/>
    </source>
</evidence>